<gene>
    <name evidence="6" type="primary">desi2</name>
    <name evidence="6" type="ORF">SNAT2548_LOCUS8822</name>
</gene>
<evidence type="ECO:0000256" key="1">
    <source>
        <dbReference type="ARBA" id="ARBA00008140"/>
    </source>
</evidence>
<dbReference type="Proteomes" id="UP000604046">
    <property type="component" value="Unassembled WGS sequence"/>
</dbReference>
<dbReference type="GO" id="GO:0006508">
    <property type="term" value="P:proteolysis"/>
    <property type="evidence" value="ECO:0007669"/>
    <property type="project" value="UniProtKB-KW"/>
</dbReference>
<dbReference type="SMART" id="SM01179">
    <property type="entry name" value="DUF862"/>
    <property type="match status" value="1"/>
</dbReference>
<protein>
    <submittedName>
        <fullName evidence="6">Desi2 protein</fullName>
    </submittedName>
</protein>
<evidence type="ECO:0000256" key="2">
    <source>
        <dbReference type="ARBA" id="ARBA00022670"/>
    </source>
</evidence>
<dbReference type="Pfam" id="PF05903">
    <property type="entry name" value="Peptidase_C97"/>
    <property type="match status" value="1"/>
</dbReference>
<comment type="similarity">
    <text evidence="1">Belongs to the DeSI family.</text>
</comment>
<evidence type="ECO:0000259" key="5">
    <source>
        <dbReference type="PROSITE" id="PS51858"/>
    </source>
</evidence>
<dbReference type="PANTHER" id="PTHR12378:SF9">
    <property type="entry name" value="OS06G0107000 PROTEIN"/>
    <property type="match status" value="1"/>
</dbReference>
<feature type="region of interest" description="Disordered" evidence="4">
    <location>
        <begin position="234"/>
        <end position="288"/>
    </location>
</feature>
<feature type="domain" description="PPPDE" evidence="5">
    <location>
        <begin position="35"/>
        <end position="172"/>
    </location>
</feature>
<comment type="caution">
    <text evidence="6">The sequence shown here is derived from an EMBL/GenBank/DDBJ whole genome shotgun (WGS) entry which is preliminary data.</text>
</comment>
<evidence type="ECO:0000256" key="3">
    <source>
        <dbReference type="ARBA" id="ARBA00022801"/>
    </source>
</evidence>
<evidence type="ECO:0000313" key="7">
    <source>
        <dbReference type="Proteomes" id="UP000604046"/>
    </source>
</evidence>
<dbReference type="AlphaFoldDB" id="A0A812KFF4"/>
<dbReference type="PANTHER" id="PTHR12378">
    <property type="entry name" value="DESUMOYLATING ISOPEPTIDASE"/>
    <property type="match status" value="1"/>
</dbReference>
<keyword evidence="7" id="KW-1185">Reference proteome</keyword>
<feature type="compositionally biased region" description="Basic and acidic residues" evidence="4">
    <location>
        <begin position="255"/>
        <end position="266"/>
    </location>
</feature>
<dbReference type="Gene3D" id="3.90.1720.30">
    <property type="entry name" value="PPPDE domains"/>
    <property type="match status" value="1"/>
</dbReference>
<organism evidence="6 7">
    <name type="scientific">Symbiodinium natans</name>
    <dbReference type="NCBI Taxonomy" id="878477"/>
    <lineage>
        <taxon>Eukaryota</taxon>
        <taxon>Sar</taxon>
        <taxon>Alveolata</taxon>
        <taxon>Dinophyceae</taxon>
        <taxon>Suessiales</taxon>
        <taxon>Symbiodiniaceae</taxon>
        <taxon>Symbiodinium</taxon>
    </lineage>
</organism>
<dbReference type="EMBL" id="CAJNDS010000668">
    <property type="protein sequence ID" value="CAE7226523.1"/>
    <property type="molecule type" value="Genomic_DNA"/>
</dbReference>
<accession>A0A812KFF4</accession>
<dbReference type="GO" id="GO:0101005">
    <property type="term" value="F:deubiquitinase activity"/>
    <property type="evidence" value="ECO:0007669"/>
    <property type="project" value="TreeGrafter"/>
</dbReference>
<evidence type="ECO:0000313" key="6">
    <source>
        <dbReference type="EMBL" id="CAE7226523.1"/>
    </source>
</evidence>
<evidence type="ECO:0000256" key="4">
    <source>
        <dbReference type="SAM" id="MobiDB-lite"/>
    </source>
</evidence>
<reference evidence="6" key="1">
    <citation type="submission" date="2021-02" db="EMBL/GenBank/DDBJ databases">
        <authorList>
            <person name="Dougan E. K."/>
            <person name="Rhodes N."/>
            <person name="Thang M."/>
            <person name="Chan C."/>
        </authorList>
    </citation>
    <scope>NUCLEOTIDE SEQUENCE</scope>
</reference>
<dbReference type="InterPro" id="IPR042266">
    <property type="entry name" value="PPPDE_sf"/>
</dbReference>
<keyword evidence="3" id="KW-0378">Hydrolase</keyword>
<dbReference type="PROSITE" id="PS51858">
    <property type="entry name" value="PPPDE"/>
    <property type="match status" value="1"/>
</dbReference>
<keyword evidence="2" id="KW-0645">Protease</keyword>
<sequence length="288" mass="32313">MTLLRVQLSLHSWVEQSCQDARGAADQLYQAIIGSDVALSIYELHGTAAVTALTELAGLGGAFHVGVQVYWLEWSFGWCAEGSGVQALRFGKSDLGRFRQRLPLGRTPFSPDQVLDVLRELRRQWEGKEYDLLRRNCAHFCIEFVKRLHVQEAPDWVNALAVTGGQVAEWLGVFRPALLRSEEDSPAVVTARPEEPESSSELKEWRWAKQYISRRSSEARRIRQRFALSAGAALRRPRRGRTGAQGEEEAPLPRSHGERGAEERQKQVAGPPQPCFGLRVEGLVWGSE</sequence>
<dbReference type="GO" id="GO:0016579">
    <property type="term" value="P:protein deubiquitination"/>
    <property type="evidence" value="ECO:0007669"/>
    <property type="project" value="TreeGrafter"/>
</dbReference>
<name>A0A812KFF4_9DINO</name>
<dbReference type="InterPro" id="IPR008580">
    <property type="entry name" value="PPPDE_dom"/>
</dbReference>
<proteinExistence type="inferred from homology"/>
<dbReference type="OrthoDB" id="412286at2759"/>